<dbReference type="Proteomes" id="UP000251213">
    <property type="component" value="Unassembled WGS sequence"/>
</dbReference>
<accession>A0A364K150</accession>
<dbReference type="SUPFAM" id="SSF53901">
    <property type="entry name" value="Thiolase-like"/>
    <property type="match status" value="1"/>
</dbReference>
<evidence type="ECO:0008006" key="3">
    <source>
        <dbReference type="Google" id="ProtNLM"/>
    </source>
</evidence>
<comment type="caution">
    <text evidence="1">The sequence shown here is derived from an EMBL/GenBank/DDBJ whole genome shotgun (WGS) entry which is preliminary data.</text>
</comment>
<name>A0A364K150_9BACL</name>
<gene>
    <name evidence="1" type="ORF">DL897_16360</name>
</gene>
<protein>
    <recommendedName>
        <fullName evidence="3">Beta-ketoacyl-[acyl-carrier-protein] synthase III C-terminal domain-containing protein</fullName>
    </recommendedName>
</protein>
<keyword evidence="2" id="KW-1185">Reference proteome</keyword>
<dbReference type="RefSeq" id="WP_113660197.1">
    <property type="nucleotide sequence ID" value="NZ_KZ845676.1"/>
</dbReference>
<reference evidence="1 2" key="1">
    <citation type="submission" date="2018-06" db="EMBL/GenBank/DDBJ databases">
        <title>Thermoflavimicrobium daqus sp. nov., a thermophilic microbe isolated from Moutai-flavour Daqu.</title>
        <authorList>
            <person name="Wang X."/>
            <person name="Zhou H."/>
        </authorList>
    </citation>
    <scope>NUCLEOTIDE SEQUENCE [LARGE SCALE GENOMIC DNA]</scope>
    <source>
        <strain evidence="1 2">FBKL4.011</strain>
    </source>
</reference>
<organism evidence="1 2">
    <name type="scientific">Thermoflavimicrobium daqui</name>
    <dbReference type="NCBI Taxonomy" id="2137476"/>
    <lineage>
        <taxon>Bacteria</taxon>
        <taxon>Bacillati</taxon>
        <taxon>Bacillota</taxon>
        <taxon>Bacilli</taxon>
        <taxon>Bacillales</taxon>
        <taxon>Thermoactinomycetaceae</taxon>
        <taxon>Thermoflavimicrobium</taxon>
    </lineage>
</organism>
<evidence type="ECO:0000313" key="2">
    <source>
        <dbReference type="Proteomes" id="UP000251213"/>
    </source>
</evidence>
<dbReference type="OrthoDB" id="2542612at2"/>
<dbReference type="AlphaFoldDB" id="A0A364K150"/>
<dbReference type="EMBL" id="QJKK01000014">
    <property type="protein sequence ID" value="RAL21419.1"/>
    <property type="molecule type" value="Genomic_DNA"/>
</dbReference>
<sequence>MGRLLLHVHTVIPDTVTTLEQDEQDQENPWMESEPFQWMKRTYHFPQETRLAFRHIPIPELRMSTADFAYTHLQSQPSFQLQIDGLIYCHETLELSPSLIPSLKLRKRMKWKKSLPLTLGQMGSLSCINGLTLANQMIQSQAVETLWLLCIADRVSFPFHRHQWSGYPKGDGITCLSVSRKQGGYALLDSQFHLGSIQPDIQTWSFAEYEQAVHRLIDHVKELWKRYKDHDQPIDLIIPQMIHEEFISQLVQQLEANVFLRTNWPQINLLGSDPWYSLSEAEKSGQVKEGQMILLIFGSVDYGIGSLLLKKR</sequence>
<proteinExistence type="predicted"/>
<dbReference type="InterPro" id="IPR016039">
    <property type="entry name" value="Thiolase-like"/>
</dbReference>
<dbReference type="GO" id="GO:0016746">
    <property type="term" value="F:acyltransferase activity"/>
    <property type="evidence" value="ECO:0007669"/>
    <property type="project" value="InterPro"/>
</dbReference>
<reference evidence="1 2" key="2">
    <citation type="submission" date="2018-06" db="EMBL/GenBank/DDBJ databases">
        <authorList>
            <person name="Zhirakovskaya E."/>
        </authorList>
    </citation>
    <scope>NUCLEOTIDE SEQUENCE [LARGE SCALE GENOMIC DNA]</scope>
    <source>
        <strain evidence="1 2">FBKL4.011</strain>
    </source>
</reference>
<evidence type="ECO:0000313" key="1">
    <source>
        <dbReference type="EMBL" id="RAL21419.1"/>
    </source>
</evidence>
<dbReference type="Gene3D" id="3.40.47.10">
    <property type="match status" value="1"/>
</dbReference>